<proteinExistence type="predicted"/>
<comment type="caution">
    <text evidence="1">The sequence shown here is derived from an EMBL/GenBank/DDBJ whole genome shotgun (WGS) entry which is preliminary data.</text>
</comment>
<sequence length="242" mass="25811">MRGGRPSATGHPIRAPLFRTVAVPRDPGGPQHAGPALGATYRQCLREGPTPFAVVGASPRGRELRRWPTGTMSRGNYLGRPAPHFSPPLLLPELARLPSAHEEWARFCAPLGLRQFRSAILPCPGAPSGSAHAPDSFGSSSAMSPDQCTVALAQRDVFPSSRMPLLLCLAATVTPLFLFWRRRGSNVPQPAIIPVPFSTRFRSTNSLLLSPPAPAGPQSGWTRLGLRVSASSSQLESGAILF</sequence>
<reference evidence="1" key="1">
    <citation type="journal article" date="2022" name="bioRxiv">
        <title>Sequencing and chromosome-scale assembly of the giantPleurodeles waltlgenome.</title>
        <authorList>
            <person name="Brown T."/>
            <person name="Elewa A."/>
            <person name="Iarovenko S."/>
            <person name="Subramanian E."/>
            <person name="Araus A.J."/>
            <person name="Petzold A."/>
            <person name="Susuki M."/>
            <person name="Suzuki K.-i.T."/>
            <person name="Hayashi T."/>
            <person name="Toyoda A."/>
            <person name="Oliveira C."/>
            <person name="Osipova E."/>
            <person name="Leigh N.D."/>
            <person name="Simon A."/>
            <person name="Yun M.H."/>
        </authorList>
    </citation>
    <scope>NUCLEOTIDE SEQUENCE</scope>
    <source>
        <strain evidence="1">20211129_DDA</strain>
        <tissue evidence="1">Liver</tissue>
    </source>
</reference>
<accession>A0AAV7S5N7</accession>
<dbReference type="Proteomes" id="UP001066276">
    <property type="component" value="Chromosome 5"/>
</dbReference>
<name>A0AAV7S5N7_PLEWA</name>
<dbReference type="AlphaFoldDB" id="A0AAV7S5N7"/>
<organism evidence="1 2">
    <name type="scientific">Pleurodeles waltl</name>
    <name type="common">Iberian ribbed newt</name>
    <dbReference type="NCBI Taxonomy" id="8319"/>
    <lineage>
        <taxon>Eukaryota</taxon>
        <taxon>Metazoa</taxon>
        <taxon>Chordata</taxon>
        <taxon>Craniata</taxon>
        <taxon>Vertebrata</taxon>
        <taxon>Euteleostomi</taxon>
        <taxon>Amphibia</taxon>
        <taxon>Batrachia</taxon>
        <taxon>Caudata</taxon>
        <taxon>Salamandroidea</taxon>
        <taxon>Salamandridae</taxon>
        <taxon>Pleurodelinae</taxon>
        <taxon>Pleurodeles</taxon>
    </lineage>
</organism>
<gene>
    <name evidence="1" type="ORF">NDU88_011512</name>
</gene>
<keyword evidence="2" id="KW-1185">Reference proteome</keyword>
<evidence type="ECO:0000313" key="1">
    <source>
        <dbReference type="EMBL" id="KAJ1158839.1"/>
    </source>
</evidence>
<evidence type="ECO:0000313" key="2">
    <source>
        <dbReference type="Proteomes" id="UP001066276"/>
    </source>
</evidence>
<protein>
    <submittedName>
        <fullName evidence="1">Uncharacterized protein</fullName>
    </submittedName>
</protein>
<dbReference type="EMBL" id="JANPWB010000009">
    <property type="protein sequence ID" value="KAJ1158839.1"/>
    <property type="molecule type" value="Genomic_DNA"/>
</dbReference>